<proteinExistence type="predicted"/>
<gene>
    <name evidence="6" type="ORF">PJIAN_1308</name>
</gene>
<dbReference type="RefSeq" id="WP_068701352.1">
    <property type="nucleotide sequence ID" value="NZ_BDCR01000001.1"/>
</dbReference>
<keyword evidence="5" id="KW-0012">Acyltransferase</keyword>
<dbReference type="PANTHER" id="PTHR37323:SF1">
    <property type="entry name" value="L-ORNITHINE N(ALPHA)-ACYLTRANSFERASE"/>
    <property type="match status" value="1"/>
</dbReference>
<sequence>MIDIIPPVDTNLLLSELTADKLLRPTNKANNHIYVITAHDSPNVMREIGRLRELSFRASGGGTGLEIDVDEFDTMDEPYKQLIVWNEEEREIMGGYRFLHGRDMKFDSEGQPVAVTSHMFHFSPKFINEYLPRTIDLGRAFVPPAYQSSHKGAKSLFALDNLWDGLGALATDEHTDYLIGKVTIYPDFNAEARDMILYFMYRYFNDDESLVTLKEQDFRPSEEKMKHYDAFFNEKTFKDNYRKLNLEVRTLGVNIPALINAYIGLSPTMKTFGTGINQEFANIFDTGIMITVADIFEEKRRRHIEPYLKYKAHFFGSPF</sequence>
<evidence type="ECO:0000256" key="4">
    <source>
        <dbReference type="ARBA" id="ARBA00023098"/>
    </source>
</evidence>
<dbReference type="SUPFAM" id="SSF55729">
    <property type="entry name" value="Acyl-CoA N-acyltransferases (Nat)"/>
    <property type="match status" value="1"/>
</dbReference>
<dbReference type="InterPro" id="IPR016181">
    <property type="entry name" value="Acyl_CoA_acyltransferase"/>
</dbReference>
<accession>A0A161LCS7</accession>
<dbReference type="GO" id="GO:0016746">
    <property type="term" value="F:acyltransferase activity"/>
    <property type="evidence" value="ECO:0007669"/>
    <property type="project" value="UniProtKB-KW"/>
</dbReference>
<keyword evidence="3 6" id="KW-0808">Transferase</keyword>
<reference evidence="7" key="2">
    <citation type="journal article" date="2017" name="Genome Announc.">
        <title>Draft genome sequence of Paludibacter jiangxiensis NM7(T), a propionate-producing fermentative bacterium.</title>
        <authorList>
            <person name="Qiu Y.-L."/>
            <person name="Tourlousse D.M."/>
            <person name="Matsuura N."/>
            <person name="Ohashi A."/>
            <person name="Sekiguchi Y."/>
        </authorList>
    </citation>
    <scope>NUCLEOTIDE SEQUENCE [LARGE SCALE GENOMIC DNA]</scope>
    <source>
        <strain evidence="7">NM7</strain>
    </source>
</reference>
<reference evidence="7" key="1">
    <citation type="submission" date="2016-04" db="EMBL/GenBank/DDBJ databases">
        <title>Draft genome sequence of Paludibacter jiangxiensis strain NM7.</title>
        <authorList>
            <person name="Qiu Y."/>
            <person name="Matsuura N."/>
            <person name="Ohashi A."/>
            <person name="Tourlousse M.D."/>
            <person name="Sekiguchi Y."/>
        </authorList>
    </citation>
    <scope>NUCLEOTIDE SEQUENCE [LARGE SCALE GENOMIC DNA]</scope>
    <source>
        <strain evidence="7">NM7</strain>
    </source>
</reference>
<dbReference type="OrthoDB" id="1113830at2"/>
<dbReference type="STRING" id="681398.PJIAN_1308"/>
<dbReference type="Pfam" id="PF13444">
    <property type="entry name" value="Acetyltransf_5"/>
    <property type="match status" value="1"/>
</dbReference>
<evidence type="ECO:0000256" key="1">
    <source>
        <dbReference type="ARBA" id="ARBA00005189"/>
    </source>
</evidence>
<dbReference type="InterPro" id="IPR052351">
    <property type="entry name" value="Ornithine_N-alpha-AT"/>
</dbReference>
<dbReference type="EMBL" id="BDCR01000001">
    <property type="protein sequence ID" value="GAT61725.1"/>
    <property type="molecule type" value="Genomic_DNA"/>
</dbReference>
<protein>
    <submittedName>
        <fullName evidence="6">Acetyltransferase (GNAT) domain-containing protein</fullName>
    </submittedName>
</protein>
<evidence type="ECO:0000313" key="7">
    <source>
        <dbReference type="Proteomes" id="UP000076586"/>
    </source>
</evidence>
<evidence type="ECO:0000256" key="2">
    <source>
        <dbReference type="ARBA" id="ARBA00022516"/>
    </source>
</evidence>
<dbReference type="PANTHER" id="PTHR37323">
    <property type="entry name" value="GCN5-RELATED N-ACETYLTRANSFERASE"/>
    <property type="match status" value="1"/>
</dbReference>
<name>A0A161LCS7_9BACT</name>
<dbReference type="GO" id="GO:0006629">
    <property type="term" value="P:lipid metabolic process"/>
    <property type="evidence" value="ECO:0007669"/>
    <property type="project" value="UniProtKB-KW"/>
</dbReference>
<dbReference type="AlphaFoldDB" id="A0A161LCS7"/>
<dbReference type="Proteomes" id="UP000076586">
    <property type="component" value="Unassembled WGS sequence"/>
</dbReference>
<comment type="caution">
    <text evidence="6">The sequence shown here is derived from an EMBL/GenBank/DDBJ whole genome shotgun (WGS) entry which is preliminary data.</text>
</comment>
<evidence type="ECO:0000256" key="3">
    <source>
        <dbReference type="ARBA" id="ARBA00022679"/>
    </source>
</evidence>
<keyword evidence="4" id="KW-0443">Lipid metabolism</keyword>
<keyword evidence="7" id="KW-1185">Reference proteome</keyword>
<evidence type="ECO:0000313" key="6">
    <source>
        <dbReference type="EMBL" id="GAT61725.1"/>
    </source>
</evidence>
<keyword evidence="2" id="KW-0444">Lipid biosynthesis</keyword>
<evidence type="ECO:0000256" key="5">
    <source>
        <dbReference type="ARBA" id="ARBA00023315"/>
    </source>
</evidence>
<organism evidence="6 7">
    <name type="scientific">Paludibacter jiangxiensis</name>
    <dbReference type="NCBI Taxonomy" id="681398"/>
    <lineage>
        <taxon>Bacteria</taxon>
        <taxon>Pseudomonadati</taxon>
        <taxon>Bacteroidota</taxon>
        <taxon>Bacteroidia</taxon>
        <taxon>Bacteroidales</taxon>
        <taxon>Paludibacteraceae</taxon>
        <taxon>Paludibacter</taxon>
    </lineage>
</organism>
<comment type="pathway">
    <text evidence="1">Lipid metabolism.</text>
</comment>